<dbReference type="GO" id="GO:0016705">
    <property type="term" value="F:oxidoreductase activity, acting on paired donors, with incorporation or reduction of molecular oxygen"/>
    <property type="evidence" value="ECO:0007669"/>
    <property type="project" value="InterPro"/>
</dbReference>
<sequence length="527" mass="59476">MQDVALRRKLAVAGALGVGVITTIKVLRHLARLGAPGQEVPFAKGWWPFVGHVLRAKQYLKRNNKITVGLLGMDIKEKEGLDVCQLDFFGIKMISVSDPDLAEEIGQGDPTRFTKDFRRLQVDLMYKAFGEGLFFAATDDPKWYIAHNIVKAPFSSKGMKDLMPAMCDQADKLVNALKREVGYGGSAYIDGWVTKMAFETIAVCGMGTPLGSFDDDKPHPFIEALNDVVNGALPLFLCPSALRPILLRKHLARFHRNCKMMRETCADVIRKRRDQVTHRTGSRKDLLDMMLHDTDPKSGQGMTEEMIVDNVLTFLFAGQDSTAAAMASCLCFLCANPACKAKLLREIDDVVGQEQLQWEHLGKLQYLDWCIKETLRLVPPAAGFARQANGDQLLGGRWRIPNGTTVLVNIMCLHYDRKLWGPDAHEFRPERWGQGQPHKYAFAPFAVGPRACTGREFTVIEQKITMVKLFQHFDFRRPAAVQPEEGYTTMKREEQAHPPFIDMDVEFKHRSAFVGLFSSFELLERRR</sequence>
<dbReference type="InterPro" id="IPR036396">
    <property type="entry name" value="Cyt_P450_sf"/>
</dbReference>
<dbReference type="Gene3D" id="1.10.630.10">
    <property type="entry name" value="Cytochrome P450"/>
    <property type="match status" value="1"/>
</dbReference>
<dbReference type="AlphaFoldDB" id="A0A7S0FJV0"/>
<dbReference type="Pfam" id="PF00067">
    <property type="entry name" value="p450"/>
    <property type="match status" value="1"/>
</dbReference>
<proteinExistence type="inferred from homology"/>
<dbReference type="InterPro" id="IPR050196">
    <property type="entry name" value="Cytochrome_P450_Monoox"/>
</dbReference>
<keyword evidence="5 7" id="KW-0408">Iron</keyword>
<evidence type="ECO:0000256" key="4">
    <source>
        <dbReference type="ARBA" id="ARBA00023002"/>
    </source>
</evidence>
<organism evidence="8">
    <name type="scientific">Pyrodinium bahamense</name>
    <dbReference type="NCBI Taxonomy" id="73915"/>
    <lineage>
        <taxon>Eukaryota</taxon>
        <taxon>Sar</taxon>
        <taxon>Alveolata</taxon>
        <taxon>Dinophyceae</taxon>
        <taxon>Gonyaulacales</taxon>
        <taxon>Pyrocystaceae</taxon>
        <taxon>Pyrodinium</taxon>
    </lineage>
</organism>
<evidence type="ECO:0000256" key="3">
    <source>
        <dbReference type="ARBA" id="ARBA00022723"/>
    </source>
</evidence>
<dbReference type="InterPro" id="IPR001128">
    <property type="entry name" value="Cyt_P450"/>
</dbReference>
<keyword evidence="6" id="KW-0503">Monooxygenase</keyword>
<accession>A0A7S0FJV0</accession>
<reference evidence="8" key="1">
    <citation type="submission" date="2021-01" db="EMBL/GenBank/DDBJ databases">
        <authorList>
            <person name="Corre E."/>
            <person name="Pelletier E."/>
            <person name="Niang G."/>
            <person name="Scheremetjew M."/>
            <person name="Finn R."/>
            <person name="Kale V."/>
            <person name="Holt S."/>
            <person name="Cochrane G."/>
            <person name="Meng A."/>
            <person name="Brown T."/>
            <person name="Cohen L."/>
        </authorList>
    </citation>
    <scope>NUCLEOTIDE SEQUENCE</scope>
    <source>
        <strain evidence="8">Pbaha01</strain>
    </source>
</reference>
<evidence type="ECO:0000256" key="1">
    <source>
        <dbReference type="ARBA" id="ARBA00010617"/>
    </source>
</evidence>
<evidence type="ECO:0000256" key="6">
    <source>
        <dbReference type="ARBA" id="ARBA00023033"/>
    </source>
</evidence>
<dbReference type="GO" id="GO:0004497">
    <property type="term" value="F:monooxygenase activity"/>
    <property type="evidence" value="ECO:0007669"/>
    <property type="project" value="UniProtKB-KW"/>
</dbReference>
<comment type="cofactor">
    <cofactor evidence="7">
        <name>heme</name>
        <dbReference type="ChEBI" id="CHEBI:30413"/>
    </cofactor>
</comment>
<evidence type="ECO:0000313" key="8">
    <source>
        <dbReference type="EMBL" id="CAD8366108.1"/>
    </source>
</evidence>
<dbReference type="PANTHER" id="PTHR24291:SF50">
    <property type="entry name" value="BIFUNCTIONAL ALBAFLAVENONE MONOOXYGENASE_TERPENE SYNTHASE"/>
    <property type="match status" value="1"/>
</dbReference>
<evidence type="ECO:0000256" key="5">
    <source>
        <dbReference type="ARBA" id="ARBA00023004"/>
    </source>
</evidence>
<protein>
    <recommendedName>
        <fullName evidence="9">Cytochrome P450</fullName>
    </recommendedName>
</protein>
<comment type="similarity">
    <text evidence="1">Belongs to the cytochrome P450 family.</text>
</comment>
<dbReference type="EMBL" id="HBEG01029048">
    <property type="protein sequence ID" value="CAD8366108.1"/>
    <property type="molecule type" value="Transcribed_RNA"/>
</dbReference>
<dbReference type="InterPro" id="IPR002403">
    <property type="entry name" value="Cyt_P450_E_grp-IV"/>
</dbReference>
<keyword evidence="3 7" id="KW-0479">Metal-binding</keyword>
<gene>
    <name evidence="8" type="ORF">PBAH0796_LOCUS17730</name>
</gene>
<evidence type="ECO:0000256" key="7">
    <source>
        <dbReference type="PIRSR" id="PIRSR602403-1"/>
    </source>
</evidence>
<evidence type="ECO:0000256" key="2">
    <source>
        <dbReference type="ARBA" id="ARBA00022617"/>
    </source>
</evidence>
<dbReference type="PRINTS" id="PR00465">
    <property type="entry name" value="EP450IV"/>
</dbReference>
<dbReference type="GO" id="GO:0005506">
    <property type="term" value="F:iron ion binding"/>
    <property type="evidence" value="ECO:0007669"/>
    <property type="project" value="InterPro"/>
</dbReference>
<evidence type="ECO:0008006" key="9">
    <source>
        <dbReference type="Google" id="ProtNLM"/>
    </source>
</evidence>
<dbReference type="PANTHER" id="PTHR24291">
    <property type="entry name" value="CYTOCHROME P450 FAMILY 4"/>
    <property type="match status" value="1"/>
</dbReference>
<dbReference type="GO" id="GO:0020037">
    <property type="term" value="F:heme binding"/>
    <property type="evidence" value="ECO:0007669"/>
    <property type="project" value="InterPro"/>
</dbReference>
<dbReference type="SUPFAM" id="SSF48264">
    <property type="entry name" value="Cytochrome P450"/>
    <property type="match status" value="1"/>
</dbReference>
<dbReference type="PRINTS" id="PR00385">
    <property type="entry name" value="P450"/>
</dbReference>
<feature type="binding site" description="axial binding residue" evidence="7">
    <location>
        <position position="452"/>
    </location>
    <ligand>
        <name>heme</name>
        <dbReference type="ChEBI" id="CHEBI:30413"/>
    </ligand>
    <ligandPart>
        <name>Fe</name>
        <dbReference type="ChEBI" id="CHEBI:18248"/>
    </ligandPart>
</feature>
<keyword evidence="2 7" id="KW-0349">Heme</keyword>
<name>A0A7S0FJV0_9DINO</name>
<keyword evidence="4" id="KW-0560">Oxidoreductase</keyword>